<keyword evidence="6" id="KW-1185">Reference proteome</keyword>
<dbReference type="Proteomes" id="UP001596161">
    <property type="component" value="Unassembled WGS sequence"/>
</dbReference>
<comment type="caution">
    <text evidence="5">The sequence shown here is derived from an EMBL/GenBank/DDBJ whole genome shotgun (WGS) entry which is preliminary data.</text>
</comment>
<evidence type="ECO:0000256" key="2">
    <source>
        <dbReference type="PROSITE-ProRule" id="PRU00335"/>
    </source>
</evidence>
<dbReference type="PANTHER" id="PTHR43479">
    <property type="entry name" value="ACREF/ENVCD OPERON REPRESSOR-RELATED"/>
    <property type="match status" value="1"/>
</dbReference>
<accession>A0ABW0EC27</accession>
<reference evidence="6" key="1">
    <citation type="journal article" date="2019" name="Int. J. Syst. Evol. Microbiol.">
        <title>The Global Catalogue of Microorganisms (GCM) 10K type strain sequencing project: providing services to taxonomists for standard genome sequencing and annotation.</title>
        <authorList>
            <consortium name="The Broad Institute Genomics Platform"/>
            <consortium name="The Broad Institute Genome Sequencing Center for Infectious Disease"/>
            <person name="Wu L."/>
            <person name="Ma J."/>
        </authorList>
    </citation>
    <scope>NUCLEOTIDE SEQUENCE [LARGE SCALE GENOMIC DNA]</scope>
    <source>
        <strain evidence="6">KACC 12602</strain>
    </source>
</reference>
<dbReference type="Pfam" id="PF17932">
    <property type="entry name" value="TetR_C_24"/>
    <property type="match status" value="1"/>
</dbReference>
<organism evidence="5 6">
    <name type="scientific">Adhaeribacter terreus</name>
    <dbReference type="NCBI Taxonomy" id="529703"/>
    <lineage>
        <taxon>Bacteria</taxon>
        <taxon>Pseudomonadati</taxon>
        <taxon>Bacteroidota</taxon>
        <taxon>Cytophagia</taxon>
        <taxon>Cytophagales</taxon>
        <taxon>Hymenobacteraceae</taxon>
        <taxon>Adhaeribacter</taxon>
    </lineage>
</organism>
<feature type="compositionally biased region" description="Basic and acidic residues" evidence="3">
    <location>
        <begin position="225"/>
        <end position="236"/>
    </location>
</feature>
<evidence type="ECO:0000256" key="3">
    <source>
        <dbReference type="SAM" id="MobiDB-lite"/>
    </source>
</evidence>
<dbReference type="InterPro" id="IPR036271">
    <property type="entry name" value="Tet_transcr_reg_TetR-rel_C_sf"/>
</dbReference>
<feature type="DNA-binding region" description="H-T-H motif" evidence="2">
    <location>
        <begin position="29"/>
        <end position="48"/>
    </location>
</feature>
<dbReference type="Pfam" id="PF00440">
    <property type="entry name" value="TetR_N"/>
    <property type="match status" value="1"/>
</dbReference>
<dbReference type="SUPFAM" id="SSF48498">
    <property type="entry name" value="Tetracyclin repressor-like, C-terminal domain"/>
    <property type="match status" value="1"/>
</dbReference>
<evidence type="ECO:0000313" key="6">
    <source>
        <dbReference type="Proteomes" id="UP001596161"/>
    </source>
</evidence>
<dbReference type="InterPro" id="IPR041490">
    <property type="entry name" value="KstR2_TetR_C"/>
</dbReference>
<feature type="region of interest" description="Disordered" evidence="3">
    <location>
        <begin position="211"/>
        <end position="236"/>
    </location>
</feature>
<feature type="domain" description="HTH tetR-type" evidence="4">
    <location>
        <begin position="6"/>
        <end position="66"/>
    </location>
</feature>
<dbReference type="InterPro" id="IPR009057">
    <property type="entry name" value="Homeodomain-like_sf"/>
</dbReference>
<dbReference type="PRINTS" id="PR00455">
    <property type="entry name" value="HTHTETR"/>
</dbReference>
<proteinExistence type="predicted"/>
<gene>
    <name evidence="5" type="ORF">ACFPIB_14970</name>
</gene>
<evidence type="ECO:0000259" key="4">
    <source>
        <dbReference type="PROSITE" id="PS50977"/>
    </source>
</evidence>
<dbReference type="Gene3D" id="1.10.357.10">
    <property type="entry name" value="Tetracycline Repressor, domain 2"/>
    <property type="match status" value="1"/>
</dbReference>
<dbReference type="InterPro" id="IPR050624">
    <property type="entry name" value="HTH-type_Tx_Regulator"/>
</dbReference>
<evidence type="ECO:0000256" key="1">
    <source>
        <dbReference type="ARBA" id="ARBA00023125"/>
    </source>
</evidence>
<dbReference type="EMBL" id="JBHSKT010000010">
    <property type="protein sequence ID" value="MFC5271917.1"/>
    <property type="molecule type" value="Genomic_DNA"/>
</dbReference>
<name>A0ABW0EC27_9BACT</name>
<dbReference type="InterPro" id="IPR001647">
    <property type="entry name" value="HTH_TetR"/>
</dbReference>
<dbReference type="PANTHER" id="PTHR43479:SF11">
    <property type="entry name" value="ACREF_ENVCD OPERON REPRESSOR-RELATED"/>
    <property type="match status" value="1"/>
</dbReference>
<dbReference type="SUPFAM" id="SSF46689">
    <property type="entry name" value="Homeodomain-like"/>
    <property type="match status" value="1"/>
</dbReference>
<keyword evidence="1 2" id="KW-0238">DNA-binding</keyword>
<protein>
    <submittedName>
        <fullName evidence="5">TetR/AcrR family transcriptional regulator</fullName>
    </submittedName>
</protein>
<dbReference type="Gene3D" id="1.10.10.60">
    <property type="entry name" value="Homeodomain-like"/>
    <property type="match status" value="1"/>
</dbReference>
<dbReference type="PROSITE" id="PS50977">
    <property type="entry name" value="HTH_TETR_2"/>
    <property type="match status" value="1"/>
</dbReference>
<sequence length="236" mass="26397">MTTSTLSRKDQIEQTATALFKSRGYAATSMRDLATELGLEAASLYSHIKSKEEILQRICFRMANEFFEGLMQAEKTIGNSTQKLEAAIKSHLTVLTKQPAASAVFQNEWKHLSEPFLSNFLKLRHDYENHFRQIIQEGNASGEFAVADEKMATLMLLSSLNFVHAWYKPYGKLSPQQISDTLSNMLLNGIVSGGKSQTAVRDLSIPNQSDGDVYIPAQKPAGFKNPKEQLKNIHQN</sequence>
<evidence type="ECO:0000313" key="5">
    <source>
        <dbReference type="EMBL" id="MFC5271917.1"/>
    </source>
</evidence>
<dbReference type="RefSeq" id="WP_378018275.1">
    <property type="nucleotide sequence ID" value="NZ_JBHSKT010000010.1"/>
</dbReference>